<feature type="compositionally biased region" description="Basic residues" evidence="1">
    <location>
        <begin position="66"/>
        <end position="84"/>
    </location>
</feature>
<proteinExistence type="predicted"/>
<dbReference type="AlphaFoldDB" id="A0AAW2EFA7"/>
<evidence type="ECO:0000256" key="1">
    <source>
        <dbReference type="SAM" id="MobiDB-lite"/>
    </source>
</evidence>
<feature type="compositionally biased region" description="Polar residues" evidence="1">
    <location>
        <begin position="54"/>
        <end position="65"/>
    </location>
</feature>
<protein>
    <submittedName>
        <fullName evidence="2">Uncharacterized protein</fullName>
    </submittedName>
</protein>
<organism evidence="2 3">
    <name type="scientific">Cardiocondyla obscurior</name>
    <dbReference type="NCBI Taxonomy" id="286306"/>
    <lineage>
        <taxon>Eukaryota</taxon>
        <taxon>Metazoa</taxon>
        <taxon>Ecdysozoa</taxon>
        <taxon>Arthropoda</taxon>
        <taxon>Hexapoda</taxon>
        <taxon>Insecta</taxon>
        <taxon>Pterygota</taxon>
        <taxon>Neoptera</taxon>
        <taxon>Endopterygota</taxon>
        <taxon>Hymenoptera</taxon>
        <taxon>Apocrita</taxon>
        <taxon>Aculeata</taxon>
        <taxon>Formicoidea</taxon>
        <taxon>Formicidae</taxon>
        <taxon>Myrmicinae</taxon>
        <taxon>Cardiocondyla</taxon>
    </lineage>
</organism>
<evidence type="ECO:0000313" key="3">
    <source>
        <dbReference type="Proteomes" id="UP001430953"/>
    </source>
</evidence>
<reference evidence="2 3" key="1">
    <citation type="submission" date="2023-03" db="EMBL/GenBank/DDBJ databases">
        <title>High recombination rates correlate with genetic variation in Cardiocondyla obscurior ants.</title>
        <authorList>
            <person name="Errbii M."/>
        </authorList>
    </citation>
    <scope>NUCLEOTIDE SEQUENCE [LARGE SCALE GENOMIC DNA]</scope>
    <source>
        <strain evidence="2">Alpha-2009</strain>
        <tissue evidence="2">Whole body</tissue>
    </source>
</reference>
<dbReference type="Proteomes" id="UP001430953">
    <property type="component" value="Unassembled WGS sequence"/>
</dbReference>
<evidence type="ECO:0000313" key="2">
    <source>
        <dbReference type="EMBL" id="KAL0102388.1"/>
    </source>
</evidence>
<comment type="caution">
    <text evidence="2">The sequence shown here is derived from an EMBL/GenBank/DDBJ whole genome shotgun (WGS) entry which is preliminary data.</text>
</comment>
<keyword evidence="3" id="KW-1185">Reference proteome</keyword>
<accession>A0AAW2EFA7</accession>
<dbReference type="EMBL" id="JADYXP020000022">
    <property type="protein sequence ID" value="KAL0102388.1"/>
    <property type="molecule type" value="Genomic_DNA"/>
</dbReference>
<name>A0AAW2EFA7_9HYME</name>
<sequence>MHHQFIPWKLTQDAIGGIRGCRYVPPDSIRNELVHFASAIRDESRSPKGVNAQPCESNGGVTPTNTRRRSQIKRQPHKNQKARK</sequence>
<feature type="region of interest" description="Disordered" evidence="1">
    <location>
        <begin position="41"/>
        <end position="84"/>
    </location>
</feature>
<gene>
    <name evidence="2" type="ORF">PUN28_017965</name>
</gene>